<protein>
    <recommendedName>
        <fullName evidence="5">Cache domain-containing protein</fullName>
    </recommendedName>
</protein>
<name>A0A7T5EJ20_9BACL</name>
<dbReference type="EMBL" id="CP066308">
    <property type="protein sequence ID" value="QQE73478.1"/>
    <property type="molecule type" value="Genomic_DNA"/>
</dbReference>
<dbReference type="RefSeq" id="WP_198827086.1">
    <property type="nucleotide sequence ID" value="NZ_CP066308.1"/>
</dbReference>
<evidence type="ECO:0000313" key="3">
    <source>
        <dbReference type="Proteomes" id="UP000595847"/>
    </source>
</evidence>
<dbReference type="Gene3D" id="3.30.450.20">
    <property type="entry name" value="PAS domain"/>
    <property type="match status" value="1"/>
</dbReference>
<dbReference type="Proteomes" id="UP000595847">
    <property type="component" value="Chromosome"/>
</dbReference>
<dbReference type="SUPFAM" id="SSF103190">
    <property type="entry name" value="Sensory domain-like"/>
    <property type="match status" value="1"/>
</dbReference>
<reference evidence="2" key="2">
    <citation type="submission" date="2021-04" db="EMBL/GenBank/DDBJ databases">
        <title>Brevibacillus composti FJAT-54423, complete genome.</title>
        <authorList>
            <person name="Tang R."/>
        </authorList>
    </citation>
    <scope>NUCLEOTIDE SEQUENCE</scope>
    <source>
        <strain evidence="2">FJAT-54424</strain>
    </source>
</reference>
<gene>
    <name evidence="1" type="ORF">JD108_16495</name>
    <name evidence="2" type="ORF">KDJ56_16440</name>
</gene>
<dbReference type="Proteomes" id="UP000677234">
    <property type="component" value="Chromosome"/>
</dbReference>
<organism evidence="1 3">
    <name type="scientific">Brevibacillus composti</name>
    <dbReference type="NCBI Taxonomy" id="2796470"/>
    <lineage>
        <taxon>Bacteria</taxon>
        <taxon>Bacillati</taxon>
        <taxon>Bacillota</taxon>
        <taxon>Bacilli</taxon>
        <taxon>Bacillales</taxon>
        <taxon>Paenibacillaceae</taxon>
        <taxon>Brevibacillus</taxon>
    </lineage>
</organism>
<evidence type="ECO:0000313" key="1">
    <source>
        <dbReference type="EMBL" id="QQE73478.1"/>
    </source>
</evidence>
<dbReference type="EMBL" id="CP073708">
    <property type="protein sequence ID" value="QUO40560.1"/>
    <property type="molecule type" value="Genomic_DNA"/>
</dbReference>
<keyword evidence="4" id="KW-1185">Reference proteome</keyword>
<evidence type="ECO:0000313" key="4">
    <source>
        <dbReference type="Proteomes" id="UP000677234"/>
    </source>
</evidence>
<accession>A0A7T5EJ20</accession>
<reference evidence="1 3" key="1">
    <citation type="submission" date="2020-12" db="EMBL/GenBank/DDBJ databases">
        <title>strain FJAT-54423T represents a novel species of the genus Brevibacillus.</title>
        <authorList>
            <person name="Tang R."/>
        </authorList>
    </citation>
    <scope>NUCLEOTIDE SEQUENCE [LARGE SCALE GENOMIC DNA]</scope>
    <source>
        <strain evidence="1 3">FJAT-54423</strain>
    </source>
</reference>
<dbReference type="KEGG" id="bcop:JD108_16495"/>
<dbReference type="InterPro" id="IPR029151">
    <property type="entry name" value="Sensor-like_sf"/>
</dbReference>
<dbReference type="AlphaFoldDB" id="A0A7T5EJ20"/>
<evidence type="ECO:0008006" key="5">
    <source>
        <dbReference type="Google" id="ProtNLM"/>
    </source>
</evidence>
<proteinExistence type="predicted"/>
<sequence length="109" mass="12322">MADAIQTYVFQHQNTVETLAASLSSTNNRDTKNLVQILRAVRENWNGFVNLYVANKEGHTIAFYPETNDIGQSLIGLDFSDRDYYKKVSTQQKTVISSVFLGRAGRFGR</sequence>
<evidence type="ECO:0000313" key="2">
    <source>
        <dbReference type="EMBL" id="QUO40560.1"/>
    </source>
</evidence>
<dbReference type="CDD" id="cd12914">
    <property type="entry name" value="PDC1_DGC_like"/>
    <property type="match status" value="1"/>
</dbReference>